<dbReference type="GO" id="GO:0016491">
    <property type="term" value="F:oxidoreductase activity"/>
    <property type="evidence" value="ECO:0007669"/>
    <property type="project" value="UniProtKB-KW"/>
</dbReference>
<dbReference type="AlphaFoldDB" id="A0A4R3YQP3"/>
<dbReference type="Proteomes" id="UP000295645">
    <property type="component" value="Unassembled WGS sequence"/>
</dbReference>
<dbReference type="PANTHER" id="PTHR43639">
    <property type="entry name" value="OXIDOREDUCTASE, SHORT-CHAIN DEHYDROGENASE/REDUCTASE FAMILY (AFU_ORTHOLOGUE AFUA_5G02870)"/>
    <property type="match status" value="1"/>
</dbReference>
<dbReference type="Pfam" id="PF13561">
    <property type="entry name" value="adh_short_C2"/>
    <property type="match status" value="1"/>
</dbReference>
<accession>A0A4R3YQP3</accession>
<gene>
    <name evidence="4" type="ORF">EC912_103157</name>
</gene>
<protein>
    <submittedName>
        <fullName evidence="4">NAD(P)-dependent dehydrogenase (Short-subunit alcohol dehydrogenase family)</fullName>
    </submittedName>
</protein>
<dbReference type="SUPFAM" id="SSF51735">
    <property type="entry name" value="NAD(P)-binding Rossmann-fold domains"/>
    <property type="match status" value="1"/>
</dbReference>
<feature type="domain" description="Ketoreductase" evidence="3">
    <location>
        <begin position="7"/>
        <end position="186"/>
    </location>
</feature>
<dbReference type="InterPro" id="IPR036291">
    <property type="entry name" value="NAD(P)-bd_dom_sf"/>
</dbReference>
<dbReference type="InterPro" id="IPR057326">
    <property type="entry name" value="KR_dom"/>
</dbReference>
<reference evidence="4 5" key="1">
    <citation type="submission" date="2019-03" db="EMBL/GenBank/DDBJ databases">
        <title>Above-ground endophytic microbial communities from plants in different locations in the United States.</title>
        <authorList>
            <person name="Frank C."/>
        </authorList>
    </citation>
    <scope>NUCLEOTIDE SEQUENCE [LARGE SCALE GENOMIC DNA]</scope>
    <source>
        <strain evidence="4 5">LP_13_YM</strain>
    </source>
</reference>
<dbReference type="InterPro" id="IPR002347">
    <property type="entry name" value="SDR_fam"/>
</dbReference>
<dbReference type="SMART" id="SM00822">
    <property type="entry name" value="PKS_KR"/>
    <property type="match status" value="1"/>
</dbReference>
<dbReference type="PROSITE" id="PS00061">
    <property type="entry name" value="ADH_SHORT"/>
    <property type="match status" value="1"/>
</dbReference>
<dbReference type="NCBIfam" id="NF005559">
    <property type="entry name" value="PRK07231.1"/>
    <property type="match status" value="1"/>
</dbReference>
<dbReference type="InterPro" id="IPR020904">
    <property type="entry name" value="Sc_DH/Rdtase_CS"/>
</dbReference>
<comment type="similarity">
    <text evidence="1">Belongs to the short-chain dehydrogenases/reductases (SDR) family.</text>
</comment>
<keyword evidence="5" id="KW-1185">Reference proteome</keyword>
<evidence type="ECO:0000256" key="1">
    <source>
        <dbReference type="ARBA" id="ARBA00006484"/>
    </source>
</evidence>
<comment type="caution">
    <text evidence="4">The sequence shown here is derived from an EMBL/GenBank/DDBJ whole genome shotgun (WGS) entry which is preliminary data.</text>
</comment>
<dbReference type="FunFam" id="3.40.50.720:FF:000084">
    <property type="entry name" value="Short-chain dehydrogenase reductase"/>
    <property type="match status" value="1"/>
</dbReference>
<dbReference type="RefSeq" id="WP_132143203.1">
    <property type="nucleotide sequence ID" value="NZ_SMCS01000003.1"/>
</dbReference>
<keyword evidence="2" id="KW-0560">Oxidoreductase</keyword>
<evidence type="ECO:0000259" key="3">
    <source>
        <dbReference type="SMART" id="SM00822"/>
    </source>
</evidence>
<dbReference type="EMBL" id="SMCS01000003">
    <property type="protein sequence ID" value="TCV94672.1"/>
    <property type="molecule type" value="Genomic_DNA"/>
</dbReference>
<evidence type="ECO:0000313" key="4">
    <source>
        <dbReference type="EMBL" id="TCV94672.1"/>
    </source>
</evidence>
<dbReference type="Gene3D" id="3.40.50.720">
    <property type="entry name" value="NAD(P)-binding Rossmann-like Domain"/>
    <property type="match status" value="1"/>
</dbReference>
<dbReference type="PANTHER" id="PTHR43639:SF1">
    <property type="entry name" value="SHORT-CHAIN DEHYDROGENASE_REDUCTASE FAMILY PROTEIN"/>
    <property type="match status" value="1"/>
</dbReference>
<dbReference type="PRINTS" id="PR00081">
    <property type="entry name" value="GDHRDH"/>
</dbReference>
<name>A0A4R3YQP3_9GAMM</name>
<proteinExistence type="inferred from homology"/>
<dbReference type="OrthoDB" id="9803333at2"/>
<evidence type="ECO:0000256" key="2">
    <source>
        <dbReference type="ARBA" id="ARBA00023002"/>
    </source>
</evidence>
<evidence type="ECO:0000313" key="5">
    <source>
        <dbReference type="Proteomes" id="UP000295645"/>
    </source>
</evidence>
<sequence length="248" mass="25508">MSNLTGKTALVTGASRGIGKAVALALAKAGAQVLVHYSSAQKEADAVVAQIRTAGGRAEKVGADLSAPDGPHELARQVRGIIGARLDILVANAGISKAASIEETTIDDFDQLFAVNVRAPYFLIQQLLPAMCTGSNIVFTSSLAARAVVGNLSAYAATKGAVDTLVKHFAASLGPRGIRVNAVAPGVVETEMSNFTKTEEGRNAALGMQALKRVAQPDDIAGAVAFLASDEARWITGDILQVDGGSKL</sequence>
<organism evidence="4 5">
    <name type="scientific">Luteibacter rhizovicinus</name>
    <dbReference type="NCBI Taxonomy" id="242606"/>
    <lineage>
        <taxon>Bacteria</taxon>
        <taxon>Pseudomonadati</taxon>
        <taxon>Pseudomonadota</taxon>
        <taxon>Gammaproteobacteria</taxon>
        <taxon>Lysobacterales</taxon>
        <taxon>Rhodanobacteraceae</taxon>
        <taxon>Luteibacter</taxon>
    </lineage>
</organism>